<name>A0A2R8CDE9_9RHOB</name>
<dbReference type="CDD" id="cd06558">
    <property type="entry name" value="crotonase-like"/>
    <property type="match status" value="1"/>
</dbReference>
<proteinExistence type="predicted"/>
<evidence type="ECO:0000313" key="2">
    <source>
        <dbReference type="Proteomes" id="UP000244898"/>
    </source>
</evidence>
<dbReference type="Pfam" id="PF00378">
    <property type="entry name" value="ECH_1"/>
    <property type="match status" value="1"/>
</dbReference>
<dbReference type="PANTHER" id="PTHR43459:SF1">
    <property type="entry name" value="EG:BACN32G11.4 PROTEIN"/>
    <property type="match status" value="1"/>
</dbReference>
<dbReference type="PANTHER" id="PTHR43459">
    <property type="entry name" value="ENOYL-COA HYDRATASE"/>
    <property type="match status" value="1"/>
</dbReference>
<keyword evidence="1" id="KW-0456">Lyase</keyword>
<dbReference type="Proteomes" id="UP000244898">
    <property type="component" value="Unassembled WGS sequence"/>
</dbReference>
<reference evidence="2" key="1">
    <citation type="submission" date="2018-03" db="EMBL/GenBank/DDBJ databases">
        <authorList>
            <person name="Rodrigo-Torres L."/>
            <person name="Arahal R. D."/>
            <person name="Lucena T."/>
        </authorList>
    </citation>
    <scope>NUCLEOTIDE SEQUENCE [LARGE SCALE GENOMIC DNA]</scope>
    <source>
        <strain evidence="2">CECT 7615</strain>
    </source>
</reference>
<dbReference type="OrthoDB" id="9777711at2"/>
<dbReference type="EMBL" id="ONZG01000011">
    <property type="protein sequence ID" value="SPJ30483.1"/>
    <property type="molecule type" value="Genomic_DNA"/>
</dbReference>
<accession>A0A2R8CDE9</accession>
<organism evidence="1 2">
    <name type="scientific">Falsiruegeria mediterranea M17</name>
    <dbReference type="NCBI Taxonomy" id="1200281"/>
    <lineage>
        <taxon>Bacteria</taxon>
        <taxon>Pseudomonadati</taxon>
        <taxon>Pseudomonadota</taxon>
        <taxon>Alphaproteobacteria</taxon>
        <taxon>Rhodobacterales</taxon>
        <taxon>Roseobacteraceae</taxon>
        <taxon>Falsiruegeria</taxon>
    </lineage>
</organism>
<dbReference type="Gene3D" id="3.90.226.10">
    <property type="entry name" value="2-enoyl-CoA Hydratase, Chain A, domain 1"/>
    <property type="match status" value="1"/>
</dbReference>
<dbReference type="EC" id="4.2.1.100" evidence="1"/>
<dbReference type="GO" id="GO:0018823">
    <property type="term" value="F:cyclohexa-1,5-dienecarbonyl-CoA hydratase activity"/>
    <property type="evidence" value="ECO:0007669"/>
    <property type="project" value="UniProtKB-EC"/>
</dbReference>
<dbReference type="AlphaFoldDB" id="A0A2R8CDE9"/>
<dbReference type="RefSeq" id="WP_108790999.1">
    <property type="nucleotide sequence ID" value="NZ_ONZG01000011.1"/>
</dbReference>
<protein>
    <submittedName>
        <fullName evidence="1">Cyclohexa-1,5-dienecarbonyl-CoA hydratase</fullName>
        <ecNumber evidence="1">4.2.1.100</ecNumber>
    </submittedName>
</protein>
<sequence>MSELVAWHTEDLPNAEPCFQIEMKAPRANALEPGLLRDLHRAFDALEQSGAQKALISGGRNFSTGGDVGRFAEAAQSGQIESYTGQVVPVLQALVLRMIEMPVVLATAIRGAATGGSAGLVFASDLVVAAPDAFVQPYYGVVGFAPDGGWTALLPELIGGANARGWVMANHRHGAEQLTSLGLVQAVDQNPEMRAMALLTDIDIGTAISTKSLFWRDAGRAHVKTRLDAETEAFRALIGRPETLTKMQDFLQPSG</sequence>
<gene>
    <name evidence="1" type="primary">dch</name>
    <name evidence="1" type="ORF">TRM7615_04017</name>
</gene>
<dbReference type="InterPro" id="IPR001753">
    <property type="entry name" value="Enoyl-CoA_hydra/iso"/>
</dbReference>
<evidence type="ECO:0000313" key="1">
    <source>
        <dbReference type="EMBL" id="SPJ30483.1"/>
    </source>
</evidence>
<dbReference type="SUPFAM" id="SSF52096">
    <property type="entry name" value="ClpP/crotonase"/>
    <property type="match status" value="1"/>
</dbReference>
<keyword evidence="2" id="KW-1185">Reference proteome</keyword>
<dbReference type="InterPro" id="IPR029045">
    <property type="entry name" value="ClpP/crotonase-like_dom_sf"/>
</dbReference>